<gene>
    <name evidence="1" type="ORF">SAMN06269185_1662</name>
</gene>
<dbReference type="OrthoDB" id="374647at2157"/>
<evidence type="ECO:0000313" key="2">
    <source>
        <dbReference type="Proteomes" id="UP000219453"/>
    </source>
</evidence>
<accession>A0A285NS82</accession>
<evidence type="ECO:0000313" key="1">
    <source>
        <dbReference type="EMBL" id="SNZ12370.1"/>
    </source>
</evidence>
<dbReference type="AlphaFoldDB" id="A0A285NS82"/>
<dbReference type="EMBL" id="OBEJ01000002">
    <property type="protein sequence ID" value="SNZ12370.1"/>
    <property type="molecule type" value="Genomic_DNA"/>
</dbReference>
<keyword evidence="2" id="KW-1185">Reference proteome</keyword>
<sequence length="90" mass="10289">MTFEETWIAGSDEDRLIVKTNPRHQDVHLYEFHRRGEAWVPSGVVTGHVIEYARNNVEEPVLNRRLGDGQLQLSDFLESVESRSEVIAVG</sequence>
<proteinExistence type="predicted"/>
<reference evidence="1 2" key="1">
    <citation type="submission" date="2017-09" db="EMBL/GenBank/DDBJ databases">
        <authorList>
            <person name="Ehlers B."/>
            <person name="Leendertz F.H."/>
        </authorList>
    </citation>
    <scope>NUCLEOTIDE SEQUENCE [LARGE SCALE GENOMIC DNA]</scope>
    <source>
        <strain evidence="1 2">DSM 27208</strain>
    </source>
</reference>
<dbReference type="GeneID" id="79291991"/>
<organism evidence="1 2">
    <name type="scientific">Natronoarchaeum philippinense</name>
    <dbReference type="NCBI Taxonomy" id="558529"/>
    <lineage>
        <taxon>Archaea</taxon>
        <taxon>Methanobacteriati</taxon>
        <taxon>Methanobacteriota</taxon>
        <taxon>Stenosarchaea group</taxon>
        <taxon>Halobacteria</taxon>
        <taxon>Halobacteriales</taxon>
        <taxon>Natronoarchaeaceae</taxon>
    </lineage>
</organism>
<protein>
    <submittedName>
        <fullName evidence="1">Uncharacterized protein</fullName>
    </submittedName>
</protein>
<name>A0A285NS82_NATPI</name>
<dbReference type="RefSeq" id="WP_097008614.1">
    <property type="nucleotide sequence ID" value="NZ_OBEJ01000002.1"/>
</dbReference>
<dbReference type="Proteomes" id="UP000219453">
    <property type="component" value="Unassembled WGS sequence"/>
</dbReference>